<dbReference type="GO" id="GO:0005778">
    <property type="term" value="C:peroxisomal membrane"/>
    <property type="evidence" value="ECO:0007669"/>
    <property type="project" value="TreeGrafter"/>
</dbReference>
<evidence type="ECO:0000313" key="3">
    <source>
        <dbReference type="Proteomes" id="UP000792457"/>
    </source>
</evidence>
<dbReference type="InterPro" id="IPR027417">
    <property type="entry name" value="P-loop_NTPase"/>
</dbReference>
<dbReference type="Proteomes" id="UP000792457">
    <property type="component" value="Unassembled WGS sequence"/>
</dbReference>
<dbReference type="PANTHER" id="PTHR23077">
    <property type="entry name" value="AAA-FAMILY ATPASE"/>
    <property type="match status" value="1"/>
</dbReference>
<evidence type="ECO:0000313" key="2">
    <source>
        <dbReference type="EMBL" id="KAG8222022.1"/>
    </source>
</evidence>
<dbReference type="PANTHER" id="PTHR23077:SF12">
    <property type="entry name" value="PEROXISOMAL ATPASE PEX1"/>
    <property type="match status" value="1"/>
</dbReference>
<proteinExistence type="predicted"/>
<dbReference type="Pfam" id="PF00004">
    <property type="entry name" value="AAA"/>
    <property type="match status" value="2"/>
</dbReference>
<sequence>MDWPKSWGEMPCNAWCSVAIPDSSTTVEVLLVVYSSPHKQFHHNPSRRNILLSKNVMVALDLRDNGYHVSVIFHGPHMEELNPVLSPLSKEAPSSPRPAFSGAMRELIEEAESSIELALHLTSASKKFHPSKNADACGRILGAALDKCFLCEPSILFLDDLDCLAPNVSSMEEATAEGIHNSKISELVSELLWQVIGSTASDSQKVMVVATAISPQKLSNSLICARGSRFFTTVLHIPFLETDIREKMLLSMLGCSEDTSKTSMKIIHDVALRTTGFVASDLSDLVNKAIFDACGRKAHEGMHMKQTSCTKQKKIKGENSEEVEVELGPNGVKREDLESALSRTFPISLHGTKFVNWNEEDRGKSAGELWEGIGGLKEAKKMLEEAVLWPIKHPKLFKSLPLKPRRGMLLYGPPGTGKTQLISSLGGHCGLRLINVKGPELLSKACSAQPCVLFFDEFESLAPRRGHDSTGVTDRVVNQLLTQLDGVEDDMRDGMFVIAATTRPDLIDPALLRPGRLDMPILCPVPDEEDRISILMKLSSKLSLGPEVDLPRLGKLTDGFTGADLQAVLYSSQLLALKSAQNQDYEHEKK</sequence>
<gene>
    <name evidence="2" type="ORF">J437_LFUL002783</name>
</gene>
<dbReference type="GO" id="GO:0005829">
    <property type="term" value="C:cytosol"/>
    <property type="evidence" value="ECO:0007669"/>
    <property type="project" value="TreeGrafter"/>
</dbReference>
<reference evidence="2" key="1">
    <citation type="submission" date="2013-04" db="EMBL/GenBank/DDBJ databases">
        <authorList>
            <person name="Qu J."/>
            <person name="Murali S.C."/>
            <person name="Bandaranaike D."/>
            <person name="Bellair M."/>
            <person name="Blankenburg K."/>
            <person name="Chao H."/>
            <person name="Dinh H."/>
            <person name="Doddapaneni H."/>
            <person name="Downs B."/>
            <person name="Dugan-Rocha S."/>
            <person name="Elkadiri S."/>
            <person name="Gnanaolivu R.D."/>
            <person name="Hernandez B."/>
            <person name="Javaid M."/>
            <person name="Jayaseelan J.C."/>
            <person name="Lee S."/>
            <person name="Li M."/>
            <person name="Ming W."/>
            <person name="Munidasa M."/>
            <person name="Muniz J."/>
            <person name="Nguyen L."/>
            <person name="Ongeri F."/>
            <person name="Osuji N."/>
            <person name="Pu L.-L."/>
            <person name="Puazo M."/>
            <person name="Qu C."/>
            <person name="Quiroz J."/>
            <person name="Raj R."/>
            <person name="Weissenberger G."/>
            <person name="Xin Y."/>
            <person name="Zou X."/>
            <person name="Han Y."/>
            <person name="Richards S."/>
            <person name="Worley K."/>
            <person name="Muzny D."/>
            <person name="Gibbs R."/>
        </authorList>
    </citation>
    <scope>NUCLEOTIDE SEQUENCE</scope>
    <source>
        <strain evidence="2">Sampled in the wild</strain>
    </source>
</reference>
<dbReference type="Gene3D" id="3.40.50.300">
    <property type="entry name" value="P-loop containing nucleotide triphosphate hydrolases"/>
    <property type="match status" value="2"/>
</dbReference>
<dbReference type="GO" id="GO:0016887">
    <property type="term" value="F:ATP hydrolysis activity"/>
    <property type="evidence" value="ECO:0007669"/>
    <property type="project" value="InterPro"/>
</dbReference>
<dbReference type="Gene3D" id="1.10.8.60">
    <property type="match status" value="2"/>
</dbReference>
<dbReference type="InterPro" id="IPR041569">
    <property type="entry name" value="AAA_lid_3"/>
</dbReference>
<feature type="non-terminal residue" evidence="2">
    <location>
        <position position="590"/>
    </location>
</feature>
<reference evidence="2" key="2">
    <citation type="submission" date="2017-10" db="EMBL/GenBank/DDBJ databases">
        <title>Ladona fulva Genome sequencing and assembly.</title>
        <authorList>
            <person name="Murali S."/>
            <person name="Richards S."/>
            <person name="Bandaranaike D."/>
            <person name="Bellair M."/>
            <person name="Blankenburg K."/>
            <person name="Chao H."/>
            <person name="Dinh H."/>
            <person name="Doddapaneni H."/>
            <person name="Dugan-Rocha S."/>
            <person name="Elkadiri S."/>
            <person name="Gnanaolivu R."/>
            <person name="Hernandez B."/>
            <person name="Skinner E."/>
            <person name="Javaid M."/>
            <person name="Lee S."/>
            <person name="Li M."/>
            <person name="Ming W."/>
            <person name="Munidasa M."/>
            <person name="Muniz J."/>
            <person name="Nguyen L."/>
            <person name="Hughes D."/>
            <person name="Osuji N."/>
            <person name="Pu L.-L."/>
            <person name="Puazo M."/>
            <person name="Qu C."/>
            <person name="Quiroz J."/>
            <person name="Raj R."/>
            <person name="Weissenberger G."/>
            <person name="Xin Y."/>
            <person name="Zou X."/>
            <person name="Han Y."/>
            <person name="Worley K."/>
            <person name="Muzny D."/>
            <person name="Gibbs R."/>
        </authorList>
    </citation>
    <scope>NUCLEOTIDE SEQUENCE</scope>
    <source>
        <strain evidence="2">Sampled in the wild</strain>
    </source>
</reference>
<dbReference type="SUPFAM" id="SSF52540">
    <property type="entry name" value="P-loop containing nucleoside triphosphate hydrolases"/>
    <property type="match status" value="2"/>
</dbReference>
<dbReference type="InterPro" id="IPR003959">
    <property type="entry name" value="ATPase_AAA_core"/>
</dbReference>
<accession>A0A8K0NUE9</accession>
<dbReference type="OrthoDB" id="8173462at2759"/>
<dbReference type="InterPro" id="IPR050168">
    <property type="entry name" value="AAA_ATPase_domain"/>
</dbReference>
<dbReference type="GO" id="GO:0016558">
    <property type="term" value="P:protein import into peroxisome matrix"/>
    <property type="evidence" value="ECO:0007669"/>
    <property type="project" value="TreeGrafter"/>
</dbReference>
<organism evidence="2 3">
    <name type="scientific">Ladona fulva</name>
    <name type="common">Scarce chaser dragonfly</name>
    <name type="synonym">Libellula fulva</name>
    <dbReference type="NCBI Taxonomy" id="123851"/>
    <lineage>
        <taxon>Eukaryota</taxon>
        <taxon>Metazoa</taxon>
        <taxon>Ecdysozoa</taxon>
        <taxon>Arthropoda</taxon>
        <taxon>Hexapoda</taxon>
        <taxon>Insecta</taxon>
        <taxon>Pterygota</taxon>
        <taxon>Palaeoptera</taxon>
        <taxon>Odonata</taxon>
        <taxon>Epiprocta</taxon>
        <taxon>Anisoptera</taxon>
        <taxon>Libelluloidea</taxon>
        <taxon>Libellulidae</taxon>
        <taxon>Ladona</taxon>
    </lineage>
</organism>
<evidence type="ECO:0000259" key="1">
    <source>
        <dbReference type="SMART" id="SM00382"/>
    </source>
</evidence>
<dbReference type="InterPro" id="IPR003593">
    <property type="entry name" value="AAA+_ATPase"/>
</dbReference>
<protein>
    <recommendedName>
        <fullName evidence="1">AAA+ ATPase domain-containing protein</fullName>
    </recommendedName>
</protein>
<name>A0A8K0NUE9_LADFU</name>
<keyword evidence="3" id="KW-1185">Reference proteome</keyword>
<dbReference type="SMART" id="SM00382">
    <property type="entry name" value="AAA"/>
    <property type="match status" value="1"/>
</dbReference>
<dbReference type="EMBL" id="KZ308120">
    <property type="protein sequence ID" value="KAG8222022.1"/>
    <property type="molecule type" value="Genomic_DNA"/>
</dbReference>
<dbReference type="GO" id="GO:0005524">
    <property type="term" value="F:ATP binding"/>
    <property type="evidence" value="ECO:0007669"/>
    <property type="project" value="InterPro"/>
</dbReference>
<dbReference type="Pfam" id="PF17862">
    <property type="entry name" value="AAA_lid_3"/>
    <property type="match status" value="1"/>
</dbReference>
<dbReference type="AlphaFoldDB" id="A0A8K0NUE9"/>
<comment type="caution">
    <text evidence="2">The sequence shown here is derived from an EMBL/GenBank/DDBJ whole genome shotgun (WGS) entry which is preliminary data.</text>
</comment>
<feature type="domain" description="AAA+ ATPase" evidence="1">
    <location>
        <begin position="404"/>
        <end position="527"/>
    </location>
</feature>